<protein>
    <recommendedName>
        <fullName evidence="6">DNL-type domain-containing protein</fullName>
    </recommendedName>
</protein>
<feature type="compositionally biased region" description="Polar residues" evidence="5">
    <location>
        <begin position="67"/>
        <end position="79"/>
    </location>
</feature>
<keyword evidence="3" id="KW-0862">Zinc</keyword>
<dbReference type="PROSITE" id="PS51501">
    <property type="entry name" value="ZF_DNL"/>
    <property type="match status" value="1"/>
</dbReference>
<dbReference type="GO" id="GO:0008270">
    <property type="term" value="F:zinc ion binding"/>
    <property type="evidence" value="ECO:0007669"/>
    <property type="project" value="UniProtKB-KW"/>
</dbReference>
<dbReference type="PANTHER" id="PTHR20922">
    <property type="entry name" value="DNL-TYPE ZINC FINGER PROTEIN"/>
    <property type="match status" value="1"/>
</dbReference>
<keyword evidence="2 4" id="KW-0863">Zinc-finger</keyword>
<proteinExistence type="predicted"/>
<evidence type="ECO:0000256" key="1">
    <source>
        <dbReference type="ARBA" id="ARBA00022723"/>
    </source>
</evidence>
<keyword evidence="1" id="KW-0479">Metal-binding</keyword>
<keyword evidence="8" id="KW-1185">Reference proteome</keyword>
<comment type="caution">
    <text evidence="7">The sequence shown here is derived from an EMBL/GenBank/DDBJ whole genome shotgun (WGS) entry which is preliminary data.</text>
</comment>
<dbReference type="Pfam" id="PF05180">
    <property type="entry name" value="zf-DNL"/>
    <property type="match status" value="1"/>
</dbReference>
<feature type="compositionally biased region" description="Basic and acidic residues" evidence="5">
    <location>
        <begin position="93"/>
        <end position="102"/>
    </location>
</feature>
<dbReference type="GO" id="GO:0005739">
    <property type="term" value="C:mitochondrion"/>
    <property type="evidence" value="ECO:0007669"/>
    <property type="project" value="TreeGrafter"/>
</dbReference>
<reference evidence="7 8" key="1">
    <citation type="submission" date="2015-02" db="EMBL/GenBank/DDBJ databases">
        <title>Draft Genome Sequences of Two Closely-Related Aflatoxigenic Aspergillus Species Obtained from the Cote d'Ivoire.</title>
        <authorList>
            <person name="Moore G.G."/>
            <person name="Beltz S.B."/>
            <person name="Mack B.M."/>
        </authorList>
    </citation>
    <scope>NUCLEOTIDE SEQUENCE [LARGE SCALE GENOMIC DNA]</scope>
    <source>
        <strain evidence="7 8">SRRC1432</strain>
    </source>
</reference>
<accession>A0A0F8WXH6</accession>
<dbReference type="GO" id="GO:0050821">
    <property type="term" value="P:protein stabilization"/>
    <property type="evidence" value="ECO:0007669"/>
    <property type="project" value="TreeGrafter"/>
</dbReference>
<dbReference type="InterPro" id="IPR024158">
    <property type="entry name" value="Mt_import_TIM15"/>
</dbReference>
<dbReference type="Proteomes" id="UP000034947">
    <property type="component" value="Unassembled WGS sequence"/>
</dbReference>
<dbReference type="GO" id="GO:0051087">
    <property type="term" value="F:protein-folding chaperone binding"/>
    <property type="evidence" value="ECO:0007669"/>
    <property type="project" value="TreeGrafter"/>
</dbReference>
<evidence type="ECO:0000256" key="5">
    <source>
        <dbReference type="SAM" id="MobiDB-lite"/>
    </source>
</evidence>
<gene>
    <name evidence="7" type="ORF">AOCH_003963</name>
</gene>
<sequence length="200" mass="22653">MQLSLRLQQGLRALQPSFQQSALSSRAASSRLFSQLSSHPLRLSAPLYYLQRNTRIAVPSIQIHARCNSSDATPSNPLTDRTADPATEQENAEQNKQRREQEPAYQITFTCKPCGERSSHRMSKHGYHRGTVLIRCPSCQNRHVISDNLNIFFDSKKTLEDILQEQGGKLTRGYVDGDMEFWDDGSVVKKAEQETKTESK</sequence>
<evidence type="ECO:0000256" key="3">
    <source>
        <dbReference type="ARBA" id="ARBA00022833"/>
    </source>
</evidence>
<dbReference type="InterPro" id="IPR007853">
    <property type="entry name" value="Znf_DNL-typ"/>
</dbReference>
<dbReference type="AlphaFoldDB" id="A0A0F8WXH6"/>
<feature type="region of interest" description="Disordered" evidence="5">
    <location>
        <begin position="67"/>
        <end position="103"/>
    </location>
</feature>
<dbReference type="OrthoDB" id="512667at2759"/>
<evidence type="ECO:0000313" key="8">
    <source>
        <dbReference type="Proteomes" id="UP000034947"/>
    </source>
</evidence>
<evidence type="ECO:0000256" key="4">
    <source>
        <dbReference type="PROSITE-ProRule" id="PRU00834"/>
    </source>
</evidence>
<dbReference type="EMBL" id="JYKN01000971">
    <property type="protein sequence ID" value="KKK22220.1"/>
    <property type="molecule type" value="Genomic_DNA"/>
</dbReference>
<dbReference type="GO" id="GO:0030150">
    <property type="term" value="P:protein import into mitochondrial matrix"/>
    <property type="evidence" value="ECO:0007669"/>
    <property type="project" value="TreeGrafter"/>
</dbReference>
<organism evidence="7 8">
    <name type="scientific">Aspergillus ochraceoroseus</name>
    <dbReference type="NCBI Taxonomy" id="138278"/>
    <lineage>
        <taxon>Eukaryota</taxon>
        <taxon>Fungi</taxon>
        <taxon>Dikarya</taxon>
        <taxon>Ascomycota</taxon>
        <taxon>Pezizomycotina</taxon>
        <taxon>Eurotiomycetes</taxon>
        <taxon>Eurotiomycetidae</taxon>
        <taxon>Eurotiales</taxon>
        <taxon>Aspergillaceae</taxon>
        <taxon>Aspergillus</taxon>
        <taxon>Aspergillus subgen. Nidulantes</taxon>
    </lineage>
</organism>
<dbReference type="PANTHER" id="PTHR20922:SF13">
    <property type="entry name" value="DNL-TYPE ZINC FINGER PROTEIN"/>
    <property type="match status" value="1"/>
</dbReference>
<dbReference type="VEuPathDB" id="FungiDB:P175DRAFT_0407082"/>
<feature type="domain" description="DNL-type" evidence="6">
    <location>
        <begin position="100"/>
        <end position="195"/>
    </location>
</feature>
<name>A0A0F8WXH6_9EURO</name>
<evidence type="ECO:0000259" key="6">
    <source>
        <dbReference type="PROSITE" id="PS51501"/>
    </source>
</evidence>
<dbReference type="GO" id="GO:0006457">
    <property type="term" value="P:protein folding"/>
    <property type="evidence" value="ECO:0007669"/>
    <property type="project" value="TreeGrafter"/>
</dbReference>
<evidence type="ECO:0000313" key="7">
    <source>
        <dbReference type="EMBL" id="KKK22220.1"/>
    </source>
</evidence>
<evidence type="ECO:0000256" key="2">
    <source>
        <dbReference type="ARBA" id="ARBA00022771"/>
    </source>
</evidence>